<evidence type="ECO:0000256" key="6">
    <source>
        <dbReference type="ARBA" id="ARBA00022741"/>
    </source>
</evidence>
<dbReference type="SUPFAM" id="SSF56112">
    <property type="entry name" value="Protein kinase-like (PK-like)"/>
    <property type="match status" value="1"/>
</dbReference>
<comment type="function">
    <text evidence="12">CIPK serine-threonine protein kinases interact with CBL proteins. Binding of a CBL protein to the regulatory NAF domain of CIPK protein lead to the activation of the kinase in a calcium-dependent manner.</text>
</comment>
<name>A0AAV5DCK6_ELECO</name>
<evidence type="ECO:0000256" key="13">
    <source>
        <dbReference type="PROSITE-ProRule" id="PRU10141"/>
    </source>
</evidence>
<dbReference type="PROSITE" id="PS00107">
    <property type="entry name" value="PROTEIN_KINASE_ATP"/>
    <property type="match status" value="1"/>
</dbReference>
<protein>
    <recommendedName>
        <fullName evidence="3">non-specific serine/threonine protein kinase</fullName>
        <ecNumber evidence="3">2.7.11.1</ecNumber>
    </recommendedName>
</protein>
<evidence type="ECO:0000256" key="1">
    <source>
        <dbReference type="ARBA" id="ARBA00001936"/>
    </source>
</evidence>
<dbReference type="InterPro" id="IPR011009">
    <property type="entry name" value="Kinase-like_dom_sf"/>
</dbReference>
<feature type="binding site" evidence="13">
    <location>
        <position position="49"/>
    </location>
    <ligand>
        <name>ATP</name>
        <dbReference type="ChEBI" id="CHEBI:30616"/>
    </ligand>
</feature>
<evidence type="ECO:0000256" key="4">
    <source>
        <dbReference type="ARBA" id="ARBA00022527"/>
    </source>
</evidence>
<keyword evidence="7" id="KW-0418">Kinase</keyword>
<dbReference type="Proteomes" id="UP001054889">
    <property type="component" value="Unassembled WGS sequence"/>
</dbReference>
<keyword evidence="4" id="KW-0723">Serine/threonine-protein kinase</keyword>
<keyword evidence="8 13" id="KW-0067">ATP-binding</keyword>
<keyword evidence="9" id="KW-0464">Manganese</keyword>
<dbReference type="Gene3D" id="3.30.200.20">
    <property type="entry name" value="Phosphorylase Kinase, domain 1"/>
    <property type="match status" value="1"/>
</dbReference>
<evidence type="ECO:0000256" key="11">
    <source>
        <dbReference type="ARBA" id="ARBA00048679"/>
    </source>
</evidence>
<dbReference type="Gene3D" id="1.10.510.10">
    <property type="entry name" value="Transferase(Phosphotransferase) domain 1"/>
    <property type="match status" value="1"/>
</dbReference>
<comment type="cofactor">
    <cofactor evidence="1">
        <name>Mn(2+)</name>
        <dbReference type="ChEBI" id="CHEBI:29035"/>
    </cofactor>
</comment>
<dbReference type="EMBL" id="BQKI01000015">
    <property type="protein sequence ID" value="GJN08029.1"/>
    <property type="molecule type" value="Genomic_DNA"/>
</dbReference>
<dbReference type="InterPro" id="IPR018451">
    <property type="entry name" value="NAF/FISL_domain"/>
</dbReference>
<reference evidence="16" key="2">
    <citation type="submission" date="2021-12" db="EMBL/GenBank/DDBJ databases">
        <title>Resequencing data analysis of finger millet.</title>
        <authorList>
            <person name="Hatakeyama M."/>
            <person name="Aluri S."/>
            <person name="Balachadran M.T."/>
            <person name="Sivarajan S.R."/>
            <person name="Poveda L."/>
            <person name="Shimizu-Inatsugi R."/>
            <person name="Schlapbach R."/>
            <person name="Sreeman S.M."/>
            <person name="Shimizu K.K."/>
        </authorList>
    </citation>
    <scope>NUCLEOTIDE SEQUENCE</scope>
</reference>
<keyword evidence="17" id="KW-1185">Reference proteome</keyword>
<dbReference type="CDD" id="cd12195">
    <property type="entry name" value="CIPK_C"/>
    <property type="match status" value="1"/>
</dbReference>
<evidence type="ECO:0000256" key="5">
    <source>
        <dbReference type="ARBA" id="ARBA00022679"/>
    </source>
</evidence>
<comment type="catalytic activity">
    <reaction evidence="11">
        <text>L-seryl-[protein] + ATP = O-phospho-L-seryl-[protein] + ADP + H(+)</text>
        <dbReference type="Rhea" id="RHEA:17989"/>
        <dbReference type="Rhea" id="RHEA-COMP:9863"/>
        <dbReference type="Rhea" id="RHEA-COMP:11604"/>
        <dbReference type="ChEBI" id="CHEBI:15378"/>
        <dbReference type="ChEBI" id="CHEBI:29999"/>
        <dbReference type="ChEBI" id="CHEBI:30616"/>
        <dbReference type="ChEBI" id="CHEBI:83421"/>
        <dbReference type="ChEBI" id="CHEBI:456216"/>
        <dbReference type="EC" id="2.7.11.1"/>
    </reaction>
</comment>
<sequence length="389" mass="43732">MYKAKRAALSPKVKRRVGKYELGRTIGEGAFAKVRFAKNTETGEPVAIKILDKEKVQKHRLVDQIRREICTMKLIKHPNVVRQYELENLLLDAGGNLKVSDFGLSALKEQVKADGLLHTTCGTPNYVAPEVIEDGGYDGATADVWSCGVILFILLAGYLPFEDDNIIALYKKISEAQFSCPSWISAGAKNLITRILDPNPTTRITIAQILEHPWFKKGYKPPIFEEKYQTTLDDVDAAFGDSEDQHVKEETEDQPTSMNAFELISLNQALNLDNLFEAKKEYRRETRFTSQCPPKEIITKIEEAAKPLGFDVQKKKYKMRMENPKAGRKGNLNVATEVFQIAPSLHVVEVKKAKGDTLEFQKFYRSLSTQLKDVVWKCDGEVDGNSAAA</sequence>
<dbReference type="InterPro" id="IPR017441">
    <property type="entry name" value="Protein_kinase_ATP_BS"/>
</dbReference>
<comment type="similarity">
    <text evidence="2">Belongs to the protein kinase superfamily. CAMK Ser/Thr protein kinase family. SNF1 subfamily.</text>
</comment>
<dbReference type="FunFam" id="1.10.510.10:FF:000571">
    <property type="entry name" value="Maternal embryonic leucine zipper kinase"/>
    <property type="match status" value="1"/>
</dbReference>
<evidence type="ECO:0000259" key="15">
    <source>
        <dbReference type="PROSITE" id="PS50816"/>
    </source>
</evidence>
<reference evidence="16" key="1">
    <citation type="journal article" date="2018" name="DNA Res.">
        <title>Multiple hybrid de novo genome assembly of finger millet, an orphan allotetraploid crop.</title>
        <authorList>
            <person name="Hatakeyama M."/>
            <person name="Aluri S."/>
            <person name="Balachadran M.T."/>
            <person name="Sivarajan S.R."/>
            <person name="Patrignani A."/>
            <person name="Gruter S."/>
            <person name="Poveda L."/>
            <person name="Shimizu-Inatsugi R."/>
            <person name="Baeten J."/>
            <person name="Francoijs K.J."/>
            <person name="Nataraja K.N."/>
            <person name="Reddy Y.A.N."/>
            <person name="Phadnis S."/>
            <person name="Ravikumar R.L."/>
            <person name="Schlapbach R."/>
            <person name="Sreeman S.M."/>
            <person name="Shimizu K.K."/>
        </authorList>
    </citation>
    <scope>NUCLEOTIDE SEQUENCE</scope>
</reference>
<dbReference type="PANTHER" id="PTHR43895:SF168">
    <property type="entry name" value="NON-SPECIFIC SERINE_THREONINE PROTEIN KINASE"/>
    <property type="match status" value="1"/>
</dbReference>
<evidence type="ECO:0000256" key="2">
    <source>
        <dbReference type="ARBA" id="ARBA00006234"/>
    </source>
</evidence>
<dbReference type="PANTHER" id="PTHR43895">
    <property type="entry name" value="CALCIUM/CALMODULIN-DEPENDENT PROTEIN KINASE KINASE-RELATED"/>
    <property type="match status" value="1"/>
</dbReference>
<organism evidence="16 17">
    <name type="scientific">Eleusine coracana subsp. coracana</name>
    <dbReference type="NCBI Taxonomy" id="191504"/>
    <lineage>
        <taxon>Eukaryota</taxon>
        <taxon>Viridiplantae</taxon>
        <taxon>Streptophyta</taxon>
        <taxon>Embryophyta</taxon>
        <taxon>Tracheophyta</taxon>
        <taxon>Spermatophyta</taxon>
        <taxon>Magnoliopsida</taxon>
        <taxon>Liliopsida</taxon>
        <taxon>Poales</taxon>
        <taxon>Poaceae</taxon>
        <taxon>PACMAD clade</taxon>
        <taxon>Chloridoideae</taxon>
        <taxon>Cynodonteae</taxon>
        <taxon>Eleusininae</taxon>
        <taxon>Eleusine</taxon>
    </lineage>
</organism>
<evidence type="ECO:0000256" key="7">
    <source>
        <dbReference type="ARBA" id="ARBA00022777"/>
    </source>
</evidence>
<evidence type="ECO:0000256" key="12">
    <source>
        <dbReference type="ARBA" id="ARBA00058225"/>
    </source>
</evidence>
<accession>A0AAV5DCK6</accession>
<comment type="caution">
    <text evidence="16">The sequence shown here is derived from an EMBL/GenBank/DDBJ whole genome shotgun (WGS) entry which is preliminary data.</text>
</comment>
<comment type="catalytic activity">
    <reaction evidence="10">
        <text>L-threonyl-[protein] + ATP = O-phospho-L-threonyl-[protein] + ADP + H(+)</text>
        <dbReference type="Rhea" id="RHEA:46608"/>
        <dbReference type="Rhea" id="RHEA-COMP:11060"/>
        <dbReference type="Rhea" id="RHEA-COMP:11605"/>
        <dbReference type="ChEBI" id="CHEBI:15378"/>
        <dbReference type="ChEBI" id="CHEBI:30013"/>
        <dbReference type="ChEBI" id="CHEBI:30616"/>
        <dbReference type="ChEBI" id="CHEBI:61977"/>
        <dbReference type="ChEBI" id="CHEBI:456216"/>
        <dbReference type="EC" id="2.7.11.1"/>
    </reaction>
</comment>
<dbReference type="FunFam" id="3.30.200.20:FF:000096">
    <property type="entry name" value="Non-specific serine/threonine protein kinase"/>
    <property type="match status" value="1"/>
</dbReference>
<dbReference type="Pfam" id="PF03822">
    <property type="entry name" value="NAF"/>
    <property type="match status" value="1"/>
</dbReference>
<evidence type="ECO:0000259" key="14">
    <source>
        <dbReference type="PROSITE" id="PS50011"/>
    </source>
</evidence>
<evidence type="ECO:0000256" key="3">
    <source>
        <dbReference type="ARBA" id="ARBA00012513"/>
    </source>
</evidence>
<dbReference type="InterPro" id="IPR000719">
    <property type="entry name" value="Prot_kinase_dom"/>
</dbReference>
<evidence type="ECO:0000256" key="9">
    <source>
        <dbReference type="ARBA" id="ARBA00023211"/>
    </source>
</evidence>
<evidence type="ECO:0000313" key="16">
    <source>
        <dbReference type="EMBL" id="GJN08029.1"/>
    </source>
</evidence>
<feature type="domain" description="NAF" evidence="15">
    <location>
        <begin position="253"/>
        <end position="277"/>
    </location>
</feature>
<dbReference type="InterPro" id="IPR004041">
    <property type="entry name" value="NAF_dom"/>
</dbReference>
<dbReference type="GO" id="GO:0007165">
    <property type="term" value="P:signal transduction"/>
    <property type="evidence" value="ECO:0007669"/>
    <property type="project" value="InterPro"/>
</dbReference>
<evidence type="ECO:0000256" key="8">
    <source>
        <dbReference type="ARBA" id="ARBA00022840"/>
    </source>
</evidence>
<dbReference type="FunFam" id="3.30.310.80:FF:000002">
    <property type="entry name" value="Non-specific serine/threonine protein kinase"/>
    <property type="match status" value="1"/>
</dbReference>
<dbReference type="EC" id="2.7.11.1" evidence="3"/>
<keyword evidence="6 13" id="KW-0547">Nucleotide-binding</keyword>
<dbReference type="AlphaFoldDB" id="A0AAV5DCK6"/>
<gene>
    <name evidence="16" type="primary">ga25914</name>
    <name evidence="16" type="ORF">PR202_ga25914</name>
</gene>
<dbReference type="PROSITE" id="PS50011">
    <property type="entry name" value="PROTEIN_KINASE_DOM"/>
    <property type="match status" value="1"/>
</dbReference>
<feature type="domain" description="Protein kinase" evidence="14">
    <location>
        <begin position="1"/>
        <end position="215"/>
    </location>
</feature>
<evidence type="ECO:0000313" key="17">
    <source>
        <dbReference type="Proteomes" id="UP001054889"/>
    </source>
</evidence>
<proteinExistence type="inferred from homology"/>
<dbReference type="Pfam" id="PF00069">
    <property type="entry name" value="Pkinase"/>
    <property type="match status" value="2"/>
</dbReference>
<dbReference type="GO" id="GO:0004674">
    <property type="term" value="F:protein serine/threonine kinase activity"/>
    <property type="evidence" value="ECO:0007669"/>
    <property type="project" value="UniProtKB-KW"/>
</dbReference>
<dbReference type="Gene3D" id="3.30.310.80">
    <property type="entry name" value="Kinase associated domain 1, KA1"/>
    <property type="match status" value="1"/>
</dbReference>
<dbReference type="GO" id="GO:0005524">
    <property type="term" value="F:ATP binding"/>
    <property type="evidence" value="ECO:0007669"/>
    <property type="project" value="UniProtKB-UniRule"/>
</dbReference>
<dbReference type="PROSITE" id="PS50816">
    <property type="entry name" value="NAF"/>
    <property type="match status" value="1"/>
</dbReference>
<keyword evidence="5" id="KW-0808">Transferase</keyword>
<evidence type="ECO:0000256" key="10">
    <source>
        <dbReference type="ARBA" id="ARBA00047899"/>
    </source>
</evidence>